<comment type="caution">
    <text evidence="3">The sequence shown here is derived from an EMBL/GenBank/DDBJ whole genome shotgun (WGS) entry which is preliminary data.</text>
</comment>
<organism evidence="3 4">
    <name type="scientific">Rhipicephalus microplus</name>
    <name type="common">Cattle tick</name>
    <name type="synonym">Boophilus microplus</name>
    <dbReference type="NCBI Taxonomy" id="6941"/>
    <lineage>
        <taxon>Eukaryota</taxon>
        <taxon>Metazoa</taxon>
        <taxon>Ecdysozoa</taxon>
        <taxon>Arthropoda</taxon>
        <taxon>Chelicerata</taxon>
        <taxon>Arachnida</taxon>
        <taxon>Acari</taxon>
        <taxon>Parasitiformes</taxon>
        <taxon>Ixodida</taxon>
        <taxon>Ixodoidea</taxon>
        <taxon>Ixodidae</taxon>
        <taxon>Rhipicephalinae</taxon>
        <taxon>Rhipicephalus</taxon>
        <taxon>Boophilus</taxon>
    </lineage>
</organism>
<keyword evidence="4" id="KW-1185">Reference proteome</keyword>
<reference evidence="3" key="1">
    <citation type="journal article" date="2020" name="Cell">
        <title>Large-Scale Comparative Analyses of Tick Genomes Elucidate Their Genetic Diversity and Vector Capacities.</title>
        <authorList>
            <consortium name="Tick Genome and Microbiome Consortium (TIGMIC)"/>
            <person name="Jia N."/>
            <person name="Wang J."/>
            <person name="Shi W."/>
            <person name="Du L."/>
            <person name="Sun Y."/>
            <person name="Zhan W."/>
            <person name="Jiang J.F."/>
            <person name="Wang Q."/>
            <person name="Zhang B."/>
            <person name="Ji P."/>
            <person name="Bell-Sakyi L."/>
            <person name="Cui X.M."/>
            <person name="Yuan T.T."/>
            <person name="Jiang B.G."/>
            <person name="Yang W.F."/>
            <person name="Lam T.T."/>
            <person name="Chang Q.C."/>
            <person name="Ding S.J."/>
            <person name="Wang X.J."/>
            <person name="Zhu J.G."/>
            <person name="Ruan X.D."/>
            <person name="Zhao L."/>
            <person name="Wei J.T."/>
            <person name="Ye R.Z."/>
            <person name="Que T.C."/>
            <person name="Du C.H."/>
            <person name="Zhou Y.H."/>
            <person name="Cheng J.X."/>
            <person name="Dai P.F."/>
            <person name="Guo W.B."/>
            <person name="Han X.H."/>
            <person name="Huang E.J."/>
            <person name="Li L.F."/>
            <person name="Wei W."/>
            <person name="Gao Y.C."/>
            <person name="Liu J.Z."/>
            <person name="Shao H.Z."/>
            <person name="Wang X."/>
            <person name="Wang C.C."/>
            <person name="Yang T.C."/>
            <person name="Huo Q.B."/>
            <person name="Li W."/>
            <person name="Chen H.Y."/>
            <person name="Chen S.E."/>
            <person name="Zhou L.G."/>
            <person name="Ni X.B."/>
            <person name="Tian J.H."/>
            <person name="Sheng Y."/>
            <person name="Liu T."/>
            <person name="Pan Y.S."/>
            <person name="Xia L.Y."/>
            <person name="Li J."/>
            <person name="Zhao F."/>
            <person name="Cao W.C."/>
        </authorList>
    </citation>
    <scope>NUCLEOTIDE SEQUENCE</scope>
    <source>
        <strain evidence="3">Rmic-2018</strain>
    </source>
</reference>
<feature type="region of interest" description="Disordered" evidence="1">
    <location>
        <begin position="150"/>
        <end position="180"/>
    </location>
</feature>
<sequence>MRVKLATQLFSNSVVKGLEFYSKRDTKGLENVKGTVAFSLRFNELFDALNRRIPKKGIHLGSRDLRVLVSSLHWLNKWEKEGPTGAIPPSNFFKAQTAEGLRVTILSTLELCRFLLKECNFSWSLLLPQAGSASFPPLPTTEEPGNITFCAPIHPSLPKTRGKKKEKSTKKQETAPRPVSSQVVAEVNAPLCQILPEHTVDPIGRTIIFRPLGRKSHFLATSRDAITAFLAGFPATQRVRVNHRRNLVAVDTAPNSHVGPLLQISAIVDVRVKAKVLDQNSCVGEVFGVDENIPLDIIAANIVSSVKTLLCARRGSTLVITFEGTMVPTELSLFKQRRPVRSRLPRPLQCAHCGVFGHATATCSRDRRCLRCGGNHAEGPCTSERPRCINCKESHPANEPRCEYWQLQRKAAFLLTSSGGKLTCPEAIQQAKAAFQREASATATATIHSGCFFRDALKGNATTAPAPAATQPTRPPLPLLKRTQGIHAARIHVSVFVYLSGHAHLLRHSPRDGSAARWHAGKFVRGQACQARFYSLARPPKGGNSQPELISALLEPSDACTQEAGKMTTLVDRLLDEGNLADAADMMEKHSSLLHHKDFVEKKSDSRLIYYGASYVVPKTMKKISCLECALSLCILPVQATLNSNASLTQAFDHGCLLYPSKPLERLVTELENALTIFFSHNQLHAESMTCFLSFIQGNELKMVGCQVHGREVTANITKFYALTRLQFLAKASNKSRNLQRQKQKLVKMRRCHPKILTASFKTLRDLHSKEQDQLVKAALMLSIKALNPFSMERQNVKLALKVFNPSTTAALETYDQRYDLQHAPGTAEFIMIVETWWKIINVRSPNKGRRLHNVLQTPITQTLCPQVEFLRSIMQWLDVWEQLKFDNEILTRETHSAFRLTTETLIKLVAYCLEDLEFDYVLLGKFQTDCLEERFGKYRQLSGSQYHVSIRQIYESERKLRLHSALKLPEMDAETPPIKFDEAILQKFKIEANAKDIEMKAPNLPAITYVAGYCAHAALKKLSCTACRTNLVEEEDIVLENAEVIESMSRGGLKFP</sequence>
<dbReference type="VEuPathDB" id="VectorBase:LOC119168714"/>
<gene>
    <name evidence="3" type="ORF">HPB51_017384</name>
</gene>
<feature type="domain" description="Transposable element P transposase-like GTP-binding insertion" evidence="2">
    <location>
        <begin position="1"/>
        <end position="54"/>
    </location>
</feature>
<dbReference type="AlphaFoldDB" id="A0A9J6DWY3"/>
<evidence type="ECO:0000259" key="2">
    <source>
        <dbReference type="Pfam" id="PF21788"/>
    </source>
</evidence>
<accession>A0A9J6DWY3</accession>
<evidence type="ECO:0000313" key="4">
    <source>
        <dbReference type="Proteomes" id="UP000821866"/>
    </source>
</evidence>
<reference evidence="3" key="2">
    <citation type="submission" date="2021-09" db="EMBL/GenBank/DDBJ databases">
        <authorList>
            <person name="Jia N."/>
            <person name="Wang J."/>
            <person name="Shi W."/>
            <person name="Du L."/>
            <person name="Sun Y."/>
            <person name="Zhan W."/>
            <person name="Jiang J."/>
            <person name="Wang Q."/>
            <person name="Zhang B."/>
            <person name="Ji P."/>
            <person name="Sakyi L.B."/>
            <person name="Cui X."/>
            <person name="Yuan T."/>
            <person name="Jiang B."/>
            <person name="Yang W."/>
            <person name="Lam T.T.-Y."/>
            <person name="Chang Q."/>
            <person name="Ding S."/>
            <person name="Wang X."/>
            <person name="Zhu J."/>
            <person name="Ruan X."/>
            <person name="Zhao L."/>
            <person name="Wei J."/>
            <person name="Que T."/>
            <person name="Du C."/>
            <person name="Cheng J."/>
            <person name="Dai P."/>
            <person name="Han X."/>
            <person name="Huang E."/>
            <person name="Gao Y."/>
            <person name="Liu J."/>
            <person name="Shao H."/>
            <person name="Ye R."/>
            <person name="Li L."/>
            <person name="Wei W."/>
            <person name="Wang X."/>
            <person name="Wang C."/>
            <person name="Huo Q."/>
            <person name="Li W."/>
            <person name="Guo W."/>
            <person name="Chen H."/>
            <person name="Chen S."/>
            <person name="Zhou L."/>
            <person name="Zhou L."/>
            <person name="Ni X."/>
            <person name="Tian J."/>
            <person name="Zhou Y."/>
            <person name="Sheng Y."/>
            <person name="Liu T."/>
            <person name="Pan Y."/>
            <person name="Xia L."/>
            <person name="Li J."/>
            <person name="Zhao F."/>
            <person name="Cao W."/>
        </authorList>
    </citation>
    <scope>NUCLEOTIDE SEQUENCE</scope>
    <source>
        <strain evidence="3">Rmic-2018</strain>
        <tissue evidence="3">Larvae</tissue>
    </source>
</reference>
<proteinExistence type="predicted"/>
<dbReference type="EMBL" id="JABSTU010000007">
    <property type="protein sequence ID" value="KAH8026248.1"/>
    <property type="molecule type" value="Genomic_DNA"/>
</dbReference>
<feature type="domain" description="Transposable element P transposase-like GTP-binding insertion" evidence="2">
    <location>
        <begin position="757"/>
        <end position="847"/>
    </location>
</feature>
<name>A0A9J6DWY3_RHIMP</name>
<evidence type="ECO:0000256" key="1">
    <source>
        <dbReference type="SAM" id="MobiDB-lite"/>
    </source>
</evidence>
<dbReference type="InterPro" id="IPR048366">
    <property type="entry name" value="TNP-like_GBD"/>
</dbReference>
<dbReference type="Pfam" id="PF21788">
    <property type="entry name" value="TNP-like_GBD"/>
    <property type="match status" value="2"/>
</dbReference>
<evidence type="ECO:0000313" key="3">
    <source>
        <dbReference type="EMBL" id="KAH8026248.1"/>
    </source>
</evidence>
<dbReference type="Proteomes" id="UP000821866">
    <property type="component" value="Unassembled WGS sequence"/>
</dbReference>
<dbReference type="VEuPathDB" id="VectorBase:LOC119167674"/>
<protein>
    <recommendedName>
        <fullName evidence="2">Transposable element P transposase-like GTP-binding insertion domain-containing protein</fullName>
    </recommendedName>
</protein>
<dbReference type="VEuPathDB" id="VectorBase:LOC119179043"/>